<keyword evidence="2" id="KW-0201">Cytochrome c-type biogenesis</keyword>
<dbReference type="PROSITE" id="PS00194">
    <property type="entry name" value="THIOREDOXIN_1"/>
    <property type="match status" value="1"/>
</dbReference>
<dbReference type="GO" id="GO:0017004">
    <property type="term" value="P:cytochrome complex assembly"/>
    <property type="evidence" value="ECO:0007669"/>
    <property type="project" value="UniProtKB-KW"/>
</dbReference>
<reference evidence="7 8" key="1">
    <citation type="submission" date="2020-07" db="EMBL/GenBank/DDBJ databases">
        <title>Taxonomic revisions and descriptions of new bacterial species based on genomic comparisons in the high-G+C-content subgroup of the family Alcaligenaceae.</title>
        <authorList>
            <person name="Szabo A."/>
            <person name="Felfoldi T."/>
        </authorList>
    </citation>
    <scope>NUCLEOTIDE SEQUENCE [LARGE SCALE GENOMIC DNA]</scope>
    <source>
        <strain evidence="7 8">LMG 24012</strain>
    </source>
</reference>
<dbReference type="EMBL" id="JACCEM010000010">
    <property type="protein sequence ID" value="NYT51105.1"/>
    <property type="molecule type" value="Genomic_DNA"/>
</dbReference>
<sequence>MKRREFLRRASLAPIVAAGLSSIAPVARAAALPPHAFYANEFPSAAGGDTPFRSYLGKPVVLNFWATWCPPCVKEMPDLDALHKKYPGVQFVGLAVDTAANVEKFGQKVKVSYPLLIAGHGGIKLMRELGNKNGGLPFTVVFDKDGRYVRHYLGQIKPEELDAYIAGMS</sequence>
<dbReference type="Gene3D" id="3.40.30.10">
    <property type="entry name" value="Glutaredoxin"/>
    <property type="match status" value="1"/>
</dbReference>
<gene>
    <name evidence="7" type="ORF">H0A72_17465</name>
</gene>
<evidence type="ECO:0000256" key="2">
    <source>
        <dbReference type="ARBA" id="ARBA00022748"/>
    </source>
</evidence>
<organism evidence="7 8">
    <name type="scientific">Parapusillimonas granuli</name>
    <dbReference type="NCBI Taxonomy" id="380911"/>
    <lineage>
        <taxon>Bacteria</taxon>
        <taxon>Pseudomonadati</taxon>
        <taxon>Pseudomonadota</taxon>
        <taxon>Betaproteobacteria</taxon>
        <taxon>Burkholderiales</taxon>
        <taxon>Alcaligenaceae</taxon>
        <taxon>Parapusillimonas</taxon>
    </lineage>
</organism>
<dbReference type="GO" id="GO:0030313">
    <property type="term" value="C:cell envelope"/>
    <property type="evidence" value="ECO:0007669"/>
    <property type="project" value="UniProtKB-SubCell"/>
</dbReference>
<dbReference type="GO" id="GO:0015036">
    <property type="term" value="F:disulfide oxidoreductase activity"/>
    <property type="evidence" value="ECO:0007669"/>
    <property type="project" value="UniProtKB-ARBA"/>
</dbReference>
<dbReference type="GO" id="GO:0016209">
    <property type="term" value="F:antioxidant activity"/>
    <property type="evidence" value="ECO:0007669"/>
    <property type="project" value="InterPro"/>
</dbReference>
<dbReference type="InterPro" id="IPR050553">
    <property type="entry name" value="Thioredoxin_ResA/DsbE_sf"/>
</dbReference>
<evidence type="ECO:0000259" key="6">
    <source>
        <dbReference type="PROSITE" id="PS51352"/>
    </source>
</evidence>
<dbReference type="Pfam" id="PF00578">
    <property type="entry name" value="AhpC-TSA"/>
    <property type="match status" value="1"/>
</dbReference>
<dbReference type="RefSeq" id="WP_180157675.1">
    <property type="nucleotide sequence ID" value="NZ_JACCEM010000010.1"/>
</dbReference>
<dbReference type="CDD" id="cd02966">
    <property type="entry name" value="TlpA_like_family"/>
    <property type="match status" value="1"/>
</dbReference>
<dbReference type="InterPro" id="IPR006311">
    <property type="entry name" value="TAT_signal"/>
</dbReference>
<dbReference type="InterPro" id="IPR036249">
    <property type="entry name" value="Thioredoxin-like_sf"/>
</dbReference>
<feature type="chain" id="PRO_5032491773" evidence="5">
    <location>
        <begin position="30"/>
        <end position="169"/>
    </location>
</feature>
<proteinExistence type="predicted"/>
<dbReference type="SUPFAM" id="SSF52833">
    <property type="entry name" value="Thioredoxin-like"/>
    <property type="match status" value="1"/>
</dbReference>
<keyword evidence="8" id="KW-1185">Reference proteome</keyword>
<keyword evidence="5" id="KW-0732">Signal</keyword>
<evidence type="ECO:0000313" key="7">
    <source>
        <dbReference type="EMBL" id="NYT51105.1"/>
    </source>
</evidence>
<name>A0A853FYI1_9BURK</name>
<evidence type="ECO:0000313" key="8">
    <source>
        <dbReference type="Proteomes" id="UP000559809"/>
    </source>
</evidence>
<comment type="subcellular location">
    <subcellularLocation>
        <location evidence="1">Cell envelope</location>
    </subcellularLocation>
</comment>
<comment type="caution">
    <text evidence="7">The sequence shown here is derived from an EMBL/GenBank/DDBJ whole genome shotgun (WGS) entry which is preliminary data.</text>
</comment>
<dbReference type="PROSITE" id="PS51318">
    <property type="entry name" value="TAT"/>
    <property type="match status" value="1"/>
</dbReference>
<keyword evidence="4" id="KW-0676">Redox-active center</keyword>
<evidence type="ECO:0000256" key="1">
    <source>
        <dbReference type="ARBA" id="ARBA00004196"/>
    </source>
</evidence>
<dbReference type="InterPro" id="IPR017937">
    <property type="entry name" value="Thioredoxin_CS"/>
</dbReference>
<evidence type="ECO:0000256" key="4">
    <source>
        <dbReference type="ARBA" id="ARBA00023284"/>
    </source>
</evidence>
<feature type="domain" description="Thioredoxin" evidence="6">
    <location>
        <begin position="31"/>
        <end position="169"/>
    </location>
</feature>
<dbReference type="InterPro" id="IPR000866">
    <property type="entry name" value="AhpC/TSA"/>
</dbReference>
<feature type="signal peptide" evidence="5">
    <location>
        <begin position="1"/>
        <end position="29"/>
    </location>
</feature>
<dbReference type="Proteomes" id="UP000559809">
    <property type="component" value="Unassembled WGS sequence"/>
</dbReference>
<accession>A0A853FYI1</accession>
<dbReference type="PANTHER" id="PTHR42852:SF6">
    <property type="entry name" value="THIOL:DISULFIDE INTERCHANGE PROTEIN DSBE"/>
    <property type="match status" value="1"/>
</dbReference>
<dbReference type="InterPro" id="IPR013766">
    <property type="entry name" value="Thioredoxin_domain"/>
</dbReference>
<evidence type="ECO:0000256" key="3">
    <source>
        <dbReference type="ARBA" id="ARBA00023157"/>
    </source>
</evidence>
<dbReference type="PANTHER" id="PTHR42852">
    <property type="entry name" value="THIOL:DISULFIDE INTERCHANGE PROTEIN DSBE"/>
    <property type="match status" value="1"/>
</dbReference>
<dbReference type="AlphaFoldDB" id="A0A853FYI1"/>
<dbReference type="PROSITE" id="PS51352">
    <property type="entry name" value="THIOREDOXIN_2"/>
    <property type="match status" value="1"/>
</dbReference>
<evidence type="ECO:0000256" key="5">
    <source>
        <dbReference type="SAM" id="SignalP"/>
    </source>
</evidence>
<keyword evidence="3" id="KW-1015">Disulfide bond</keyword>
<protein>
    <submittedName>
        <fullName evidence="7">TlpA family protein disulfide reductase</fullName>
    </submittedName>
</protein>